<gene>
    <name evidence="1" type="ORF">C4N9_20565</name>
</gene>
<sequence>MPAGAALTITLDRAAGAAELRKDSWSTRIDITDLPRWRDLYRRLWARGSRTKNGPGPWARFYEADLRALDAALTELKGDI</sequence>
<reference evidence="1 2" key="1">
    <citation type="submission" date="2018-05" db="EMBL/GenBank/DDBJ databases">
        <title>Pararhodobacter marina sp. nov., isolated from deep-sea water of the Indian Ocean.</title>
        <authorList>
            <person name="Lai Q.Sr."/>
            <person name="Liu X."/>
            <person name="Shao Z."/>
        </authorList>
    </citation>
    <scope>NUCLEOTIDE SEQUENCE [LARGE SCALE GENOMIC DNA]</scope>
    <source>
        <strain evidence="1 2">CIC4N-9</strain>
    </source>
</reference>
<dbReference type="AlphaFoldDB" id="A0A2U2C443"/>
<evidence type="ECO:0000313" key="2">
    <source>
        <dbReference type="Proteomes" id="UP000244940"/>
    </source>
</evidence>
<dbReference type="OrthoDB" id="7868468at2"/>
<comment type="caution">
    <text evidence="1">The sequence shown here is derived from an EMBL/GenBank/DDBJ whole genome shotgun (WGS) entry which is preliminary data.</text>
</comment>
<keyword evidence="2" id="KW-1185">Reference proteome</keyword>
<evidence type="ECO:0000313" key="1">
    <source>
        <dbReference type="EMBL" id="PWE26660.1"/>
    </source>
</evidence>
<proteinExistence type="predicted"/>
<dbReference type="EMBL" id="QEYD01000017">
    <property type="protein sequence ID" value="PWE26660.1"/>
    <property type="molecule type" value="Genomic_DNA"/>
</dbReference>
<name>A0A2U2C443_9RHOB</name>
<dbReference type="RefSeq" id="WP_109535221.1">
    <property type="nucleotide sequence ID" value="NZ_QEYD01000017.1"/>
</dbReference>
<accession>A0A2U2C443</accession>
<protein>
    <submittedName>
        <fullName evidence="1">Uncharacterized protein</fullName>
    </submittedName>
</protein>
<dbReference type="Proteomes" id="UP000244940">
    <property type="component" value="Unassembled WGS sequence"/>
</dbReference>
<organism evidence="1 2">
    <name type="scientific">Pararhodobacter marinus</name>
    <dbReference type="NCBI Taxonomy" id="2184063"/>
    <lineage>
        <taxon>Bacteria</taxon>
        <taxon>Pseudomonadati</taxon>
        <taxon>Pseudomonadota</taxon>
        <taxon>Alphaproteobacteria</taxon>
        <taxon>Rhodobacterales</taxon>
        <taxon>Paracoccaceae</taxon>
        <taxon>Pararhodobacter</taxon>
    </lineage>
</organism>
<dbReference type="GeneID" id="94367291"/>